<feature type="domain" description="SH3" evidence="6">
    <location>
        <begin position="40"/>
        <end position="111"/>
    </location>
</feature>
<evidence type="ECO:0000313" key="9">
    <source>
        <dbReference type="EMBL" id="THV69601.1"/>
    </source>
</evidence>
<feature type="region of interest" description="Disordered" evidence="5">
    <location>
        <begin position="1147"/>
        <end position="1171"/>
    </location>
</feature>
<protein>
    <submittedName>
        <fullName evidence="9">Ras GEF</fullName>
    </submittedName>
</protein>
<evidence type="ECO:0000256" key="3">
    <source>
        <dbReference type="PROSITE-ProRule" id="PRU00168"/>
    </source>
</evidence>
<evidence type="ECO:0000256" key="2">
    <source>
        <dbReference type="ARBA" id="ARBA00022658"/>
    </source>
</evidence>
<dbReference type="SMART" id="SM00229">
    <property type="entry name" value="RasGEFN"/>
    <property type="match status" value="1"/>
</dbReference>
<dbReference type="InterPro" id="IPR001895">
    <property type="entry name" value="RASGEF_cat_dom"/>
</dbReference>
<dbReference type="SMART" id="SM00326">
    <property type="entry name" value="SH3"/>
    <property type="match status" value="1"/>
</dbReference>
<dbReference type="InterPro" id="IPR001452">
    <property type="entry name" value="SH3_domain"/>
</dbReference>
<evidence type="ECO:0000259" key="7">
    <source>
        <dbReference type="PROSITE" id="PS50009"/>
    </source>
</evidence>
<dbReference type="Pfam" id="PF00617">
    <property type="entry name" value="RasGEF"/>
    <property type="match status" value="1"/>
</dbReference>
<evidence type="ECO:0000256" key="1">
    <source>
        <dbReference type="ARBA" id="ARBA00022443"/>
    </source>
</evidence>
<dbReference type="Gene3D" id="1.10.840.10">
    <property type="entry name" value="Ras guanine-nucleotide exchange factors catalytic domain"/>
    <property type="match status" value="1"/>
</dbReference>
<evidence type="ECO:0000256" key="5">
    <source>
        <dbReference type="SAM" id="MobiDB-lite"/>
    </source>
</evidence>
<keyword evidence="1 4" id="KW-0728">SH3 domain</keyword>
<dbReference type="InterPro" id="IPR036028">
    <property type="entry name" value="SH3-like_dom_sf"/>
</dbReference>
<dbReference type="Proteomes" id="UP000304951">
    <property type="component" value="Unassembled WGS sequence"/>
</dbReference>
<dbReference type="PANTHER" id="PTHR23113:SF354">
    <property type="entry name" value="BUD SITE SELECTION PROTEIN 5"/>
    <property type="match status" value="1"/>
</dbReference>
<feature type="compositionally biased region" description="Low complexity" evidence="5">
    <location>
        <begin position="598"/>
        <end position="611"/>
    </location>
</feature>
<evidence type="ECO:0000256" key="4">
    <source>
        <dbReference type="PROSITE-ProRule" id="PRU00192"/>
    </source>
</evidence>
<dbReference type="InterPro" id="IPR000651">
    <property type="entry name" value="Ras-like_Gua-exchang_fac_N"/>
</dbReference>
<proteinExistence type="predicted"/>
<dbReference type="CDD" id="cd00155">
    <property type="entry name" value="RasGEF"/>
    <property type="match status" value="1"/>
</dbReference>
<dbReference type="Gene3D" id="1.20.870.10">
    <property type="entry name" value="Son of sevenless (SoS) protein Chain: S domain 1"/>
    <property type="match status" value="1"/>
</dbReference>
<evidence type="ECO:0000259" key="8">
    <source>
        <dbReference type="PROSITE" id="PS50212"/>
    </source>
</evidence>
<dbReference type="InterPro" id="IPR008937">
    <property type="entry name" value="Ras-like_GEF"/>
</dbReference>
<dbReference type="PROSITE" id="PS50212">
    <property type="entry name" value="RASGEF_NTER"/>
    <property type="match status" value="1"/>
</dbReference>
<feature type="domain" description="N-terminal Ras-GEF" evidence="8">
    <location>
        <begin position="724"/>
        <end position="844"/>
    </location>
</feature>
<accession>A0A4S8SGD1</accession>
<dbReference type="InterPro" id="IPR036964">
    <property type="entry name" value="RASGEF_cat_dom_sf"/>
</dbReference>
<dbReference type="PROSITE" id="PS50009">
    <property type="entry name" value="RASGEF_CAT"/>
    <property type="match status" value="1"/>
</dbReference>
<sequence>MAILYSQPNLVQIMAELKDITYSSEEADAGLERQPSTPPINRKYLRASHDYQPEHTTISGSSGGVSITAPLREGDIVLIHLTHENGWADGTILSTGTRGWIPTNYCQVYDPRPIRSLLHALTRMWDYLSLGVNDEALFEDRQDYVQGLVAGVRRLLEHCDCLHRDDSLIKKHVALRRTRKSLLADLSTLLKNREDIHNTFSDSFDLVAWSAVDQHLSNAFKVVCRAARFLDIWAQSTSPRHKRSSMLYSEAFESPRTARASLHAGLSLSPLADVDEHAAEPNHDNSVKNTPKFQLTVLKYDETAQSAKIVDEQSGLDITSERLHHMFLYGPSSPARSPPIALKAKPTIVNAFALTEGIVSDLASERLTAAHEQFLGDIGAFIGLHLQSRTSLDLATTTRLSIKAAKDLLLVVSEISARNPSRSQGIVLASENMRMKLATLAETANRLCRIPVDQDDPEIIGIVGPEDGRGLVTAATACVRAAGDCTAKSRKFLDHIIGDFFLSSINTQDQHQNSSPVYTITPPVEIVPGDYSEVTPGAANPQHRDSAECKLSIRDLPQRPACLLRSATDDTNNFTLSTVFPDGNMRRPDSSPPLIKCESPTSPTSPTSSEPPLQPPPPANESPEHYQQDNKEHWTPPDRKGSLGMSVTESSSAYQDSLRNSIGSVTSPTSTRATTPDRCQRHIRANPSLCTYGSALSIATSADGSDHDAEVLIRSHAHELLYNKEGQVVGGTLAALVEKLTSQHAPPEPEYNTAFLLTFRLFTDGVELAQTLVTRFEYAGDCNTDSSPARLRVYNFFKTWLESHYLAESDAPALKIIHSFAVDQLSPQSSGPGKRLAELAEKASQVKPSSTTSQLVSAVGKTCVSLGTDYEKTIIPHANINKEQLYLLMGGVSTKKFTLLDLDAVEVARQLTVMESRIFCAIQPHELLGLEWTKKNGRAKHVLAMSKLSTNLTNLVVDTILAADQTKKRVAILKHWIKIAKLCLDIDNYSALMAIACSLTTSAVARLRQTWDQLSAKTIATFNEIKVIVDVSRNYAVLRHRLQTPKAPCLPFVGMYLTDLTFVDAGNSNTRPLPNGDEEGVESKTVINFDKHMRSARVVSHLQRYQVPYRLQHVREIQDWLETQLDRVNKSDQCTVMSFWRRSQAVEARSNGEERRESTEEKEKMFSSGFVGSMLRPKNKASVSSGLNAFLHRVKTGGSSHSTE</sequence>
<feature type="compositionally biased region" description="Basic and acidic residues" evidence="5">
    <location>
        <begin position="1150"/>
        <end position="1165"/>
    </location>
</feature>
<dbReference type="Gene3D" id="2.30.30.40">
    <property type="entry name" value="SH3 Domains"/>
    <property type="match status" value="1"/>
</dbReference>
<evidence type="ECO:0000313" key="10">
    <source>
        <dbReference type="Proteomes" id="UP000304951"/>
    </source>
</evidence>
<dbReference type="GO" id="GO:0005085">
    <property type="term" value="F:guanyl-nucleotide exchange factor activity"/>
    <property type="evidence" value="ECO:0007669"/>
    <property type="project" value="UniProtKB-KW"/>
</dbReference>
<dbReference type="GO" id="GO:0007265">
    <property type="term" value="P:Ras protein signal transduction"/>
    <property type="evidence" value="ECO:0007669"/>
    <property type="project" value="TreeGrafter"/>
</dbReference>
<comment type="caution">
    <text evidence="9">The sequence shown here is derived from an EMBL/GenBank/DDBJ whole genome shotgun (WGS) entry which is preliminary data.</text>
</comment>
<gene>
    <name evidence="9" type="ORF">D6D28_05780</name>
</gene>
<feature type="domain" description="Ras-GEF" evidence="7">
    <location>
        <begin position="903"/>
        <end position="1149"/>
    </location>
</feature>
<feature type="compositionally biased region" description="Polar residues" evidence="5">
    <location>
        <begin position="645"/>
        <end position="674"/>
    </location>
</feature>
<dbReference type="AlphaFoldDB" id="A0A4S8SGD1"/>
<dbReference type="SMART" id="SM00147">
    <property type="entry name" value="RasGEF"/>
    <property type="match status" value="1"/>
</dbReference>
<keyword evidence="2 3" id="KW-0344">Guanine-nucleotide releasing factor</keyword>
<dbReference type="InterPro" id="IPR023578">
    <property type="entry name" value="Ras_GEF_dom_sf"/>
</dbReference>
<dbReference type="PROSITE" id="PS50002">
    <property type="entry name" value="SH3"/>
    <property type="match status" value="1"/>
</dbReference>
<dbReference type="EMBL" id="QZAF01000244">
    <property type="protein sequence ID" value="THV69601.1"/>
    <property type="molecule type" value="Genomic_DNA"/>
</dbReference>
<organism evidence="9 10">
    <name type="scientific">Aureobasidium pullulans</name>
    <name type="common">Black yeast</name>
    <name type="synonym">Pullularia pullulans</name>
    <dbReference type="NCBI Taxonomy" id="5580"/>
    <lineage>
        <taxon>Eukaryota</taxon>
        <taxon>Fungi</taxon>
        <taxon>Dikarya</taxon>
        <taxon>Ascomycota</taxon>
        <taxon>Pezizomycotina</taxon>
        <taxon>Dothideomycetes</taxon>
        <taxon>Dothideomycetidae</taxon>
        <taxon>Dothideales</taxon>
        <taxon>Saccotheciaceae</taxon>
        <taxon>Aureobasidium</taxon>
    </lineage>
</organism>
<dbReference type="SUPFAM" id="SSF50044">
    <property type="entry name" value="SH3-domain"/>
    <property type="match status" value="1"/>
</dbReference>
<feature type="compositionally biased region" description="Basic and acidic residues" evidence="5">
    <location>
        <begin position="622"/>
        <end position="641"/>
    </location>
</feature>
<dbReference type="GO" id="GO:0005886">
    <property type="term" value="C:plasma membrane"/>
    <property type="evidence" value="ECO:0007669"/>
    <property type="project" value="TreeGrafter"/>
</dbReference>
<dbReference type="SUPFAM" id="SSF48366">
    <property type="entry name" value="Ras GEF"/>
    <property type="match status" value="1"/>
</dbReference>
<name>A0A4S8SGD1_AURPU</name>
<feature type="region of interest" description="Disordered" evidence="5">
    <location>
        <begin position="573"/>
        <end position="678"/>
    </location>
</feature>
<dbReference type="PANTHER" id="PTHR23113">
    <property type="entry name" value="GUANINE NUCLEOTIDE EXCHANGE FACTOR"/>
    <property type="match status" value="1"/>
</dbReference>
<dbReference type="Pfam" id="PF00618">
    <property type="entry name" value="RasGEF_N"/>
    <property type="match status" value="1"/>
</dbReference>
<dbReference type="CDD" id="cd06224">
    <property type="entry name" value="REM"/>
    <property type="match status" value="1"/>
</dbReference>
<evidence type="ECO:0000259" key="6">
    <source>
        <dbReference type="PROSITE" id="PS50002"/>
    </source>
</evidence>
<reference evidence="9 10" key="1">
    <citation type="submission" date="2018-10" db="EMBL/GenBank/DDBJ databases">
        <title>Fifty Aureobasidium pullulans genomes reveal a recombining polyextremotolerant generalist.</title>
        <authorList>
            <person name="Gostincar C."/>
            <person name="Turk M."/>
            <person name="Zajc J."/>
            <person name="Gunde-Cimerman N."/>
        </authorList>
    </citation>
    <scope>NUCLEOTIDE SEQUENCE [LARGE SCALE GENOMIC DNA]</scope>
    <source>
        <strain evidence="9 10">EXF-11900</strain>
    </source>
</reference>